<dbReference type="Proteomes" id="UP000440096">
    <property type="component" value="Unassembled WGS sequence"/>
</dbReference>
<dbReference type="EMBL" id="WMBA01000016">
    <property type="protein sequence ID" value="MTD54962.1"/>
    <property type="molecule type" value="Genomic_DNA"/>
</dbReference>
<dbReference type="Pfam" id="PF14361">
    <property type="entry name" value="RsbRD_N"/>
    <property type="match status" value="1"/>
</dbReference>
<dbReference type="InterPro" id="IPR042070">
    <property type="entry name" value="PucR_C-HTH_sf"/>
</dbReference>
<keyword evidence="4" id="KW-1185">Reference proteome</keyword>
<feature type="domain" description="RsbT co-antagonist protein RsbRD N-terminal" evidence="2">
    <location>
        <begin position="28"/>
        <end position="158"/>
    </location>
</feature>
<dbReference type="RefSeq" id="WP_154757160.1">
    <property type="nucleotide sequence ID" value="NZ_WMBA01000016.1"/>
</dbReference>
<proteinExistence type="predicted"/>
<evidence type="ECO:0000313" key="3">
    <source>
        <dbReference type="EMBL" id="MTD54962.1"/>
    </source>
</evidence>
<dbReference type="Pfam" id="PF13556">
    <property type="entry name" value="HTH_30"/>
    <property type="match status" value="1"/>
</dbReference>
<dbReference type="AlphaFoldDB" id="A0A6N7YSN7"/>
<protein>
    <submittedName>
        <fullName evidence="3">Uncharacterized protein</fullName>
    </submittedName>
</protein>
<accession>A0A6N7YSN7</accession>
<dbReference type="Gene3D" id="1.10.10.2840">
    <property type="entry name" value="PucR C-terminal helix-turn-helix domain"/>
    <property type="match status" value="1"/>
</dbReference>
<reference evidence="3 4" key="1">
    <citation type="submission" date="2019-11" db="EMBL/GenBank/DDBJ databases">
        <title>Draft genome of Amycolatopsis RM579.</title>
        <authorList>
            <person name="Duangmal K."/>
            <person name="Mingma R."/>
        </authorList>
    </citation>
    <scope>NUCLEOTIDE SEQUENCE [LARGE SCALE GENOMIC DNA]</scope>
    <source>
        <strain evidence="3 4">RM579</strain>
    </source>
</reference>
<evidence type="ECO:0000259" key="1">
    <source>
        <dbReference type="Pfam" id="PF13556"/>
    </source>
</evidence>
<dbReference type="OrthoDB" id="3655573at2"/>
<name>A0A6N7YSN7_9PSEU</name>
<organism evidence="3 4">
    <name type="scientific">Amycolatopsis pithecellobii</name>
    <dbReference type="NCBI Taxonomy" id="664692"/>
    <lineage>
        <taxon>Bacteria</taxon>
        <taxon>Bacillati</taxon>
        <taxon>Actinomycetota</taxon>
        <taxon>Actinomycetes</taxon>
        <taxon>Pseudonocardiales</taxon>
        <taxon>Pseudonocardiaceae</taxon>
        <taxon>Amycolatopsis</taxon>
    </lineage>
</organism>
<comment type="caution">
    <text evidence="3">The sequence shown here is derived from an EMBL/GenBank/DDBJ whole genome shotgun (WGS) entry which is preliminary data.</text>
</comment>
<dbReference type="InterPro" id="IPR025751">
    <property type="entry name" value="RsbRD_N_dom"/>
</dbReference>
<sequence>MNITRGGHIAMSWSAVRELCESLERGLPRIAERSTRKIRQELDEYGAVRFGEHVAAVHDQLHRLLGGIARRRALDESDLAQAVVLAQRRAGQGISVDVLINAFHIGHGELWNELRHAPGAAGEQLPEVATLVLESVHGISSVLAAAHTDVTAAQQSQRITLSQRLIELLASGESGPEAQRLAVALEFDPAAAFIAASWAGGPEDMPDSRTVSRSLSARGVVVATGHHSDSEVLITQGSTPVAIAKALGGANVVGAGIGLPREGVAGAVLSVGDAELARAASAPGSPASSLSETWYEACLLSNAQRLEPVLSANIHRASENPRLAQTVLTFAEGNMSIADTARLLNLHANTVTYRLDRWKKVTGWDPRTFDGLGKSVLACKIADR</sequence>
<dbReference type="InterPro" id="IPR051448">
    <property type="entry name" value="CdaR-like_regulators"/>
</dbReference>
<dbReference type="PANTHER" id="PTHR33744">
    <property type="entry name" value="CARBOHYDRATE DIACID REGULATOR"/>
    <property type="match status" value="1"/>
</dbReference>
<gene>
    <name evidence="3" type="ORF">GKO32_13375</name>
</gene>
<feature type="domain" description="PucR C-terminal helix-turn-helix" evidence="1">
    <location>
        <begin position="323"/>
        <end position="380"/>
    </location>
</feature>
<dbReference type="InterPro" id="IPR025736">
    <property type="entry name" value="PucR_C-HTH_dom"/>
</dbReference>
<evidence type="ECO:0000259" key="2">
    <source>
        <dbReference type="Pfam" id="PF14361"/>
    </source>
</evidence>
<evidence type="ECO:0000313" key="4">
    <source>
        <dbReference type="Proteomes" id="UP000440096"/>
    </source>
</evidence>